<dbReference type="InterPro" id="IPR053206">
    <property type="entry name" value="Dimeric_xanthone_biosynth"/>
</dbReference>
<dbReference type="InterPro" id="IPR012312">
    <property type="entry name" value="Hemerythrin-like"/>
</dbReference>
<protein>
    <recommendedName>
        <fullName evidence="2">Hemerythrin-like domain-containing protein</fullName>
    </recommendedName>
</protein>
<dbReference type="Proteomes" id="UP001140453">
    <property type="component" value="Unassembled WGS sequence"/>
</dbReference>
<dbReference type="OrthoDB" id="58416at2759"/>
<accession>A0A9W9D375</accession>
<keyword evidence="4" id="KW-1185">Reference proteome</keyword>
<dbReference type="Pfam" id="PF01814">
    <property type="entry name" value="Hemerythrin"/>
    <property type="match status" value="1"/>
</dbReference>
<evidence type="ECO:0000259" key="2">
    <source>
        <dbReference type="Pfam" id="PF01814"/>
    </source>
</evidence>
<dbReference type="PANTHER" id="PTHR38048">
    <property type="entry name" value="EXPRESSED PROTEIN"/>
    <property type="match status" value="1"/>
</dbReference>
<evidence type="ECO:0000313" key="3">
    <source>
        <dbReference type="EMBL" id="KAJ4397731.1"/>
    </source>
</evidence>
<dbReference type="PANTHER" id="PTHR38048:SF2">
    <property type="entry name" value="HEMERYTHRIN-LIKE DOMAIN-CONTAINING PROTEIN"/>
    <property type="match status" value="1"/>
</dbReference>
<evidence type="ECO:0000256" key="1">
    <source>
        <dbReference type="SAM" id="SignalP"/>
    </source>
</evidence>
<name>A0A9W9D375_9PEZI</name>
<comment type="caution">
    <text evidence="3">The sequence shown here is derived from an EMBL/GenBank/DDBJ whole genome shotgun (WGS) entry which is preliminary data.</text>
</comment>
<feature type="domain" description="Hemerythrin-like" evidence="2">
    <location>
        <begin position="75"/>
        <end position="194"/>
    </location>
</feature>
<feature type="signal peptide" evidence="1">
    <location>
        <begin position="1"/>
        <end position="24"/>
    </location>
</feature>
<proteinExistence type="predicted"/>
<organism evidence="3 4">
    <name type="scientific">Gnomoniopsis smithogilvyi</name>
    <dbReference type="NCBI Taxonomy" id="1191159"/>
    <lineage>
        <taxon>Eukaryota</taxon>
        <taxon>Fungi</taxon>
        <taxon>Dikarya</taxon>
        <taxon>Ascomycota</taxon>
        <taxon>Pezizomycotina</taxon>
        <taxon>Sordariomycetes</taxon>
        <taxon>Sordariomycetidae</taxon>
        <taxon>Diaporthales</taxon>
        <taxon>Gnomoniaceae</taxon>
        <taxon>Gnomoniopsis</taxon>
    </lineage>
</organism>
<gene>
    <name evidence="3" type="ORF">N0V93_001966</name>
</gene>
<dbReference type="AlphaFoldDB" id="A0A9W9D375"/>
<dbReference type="Gene3D" id="1.20.120.520">
    <property type="entry name" value="nmb1532 protein domain like"/>
    <property type="match status" value="1"/>
</dbReference>
<sequence>MPSILSSAVFIGIVSTILTLLASSSPFMMASTPASGSKPWADGPMKLVETPMYASKKRQESTASKGYIFVSGASHMALLHNSIFRGFNSIYLQAPHVLDADKADFVGYALTWFKFVKSHHDDEELNLFTKIEDLLDDRAIFEETHKEHESFMAGLGEFNNYLSTLPTPQALNATKLLAIMDSFHAPFETHFHNEIATILSLRDHPNAPAGDSPRSVEASDMLRAWGKKTVSKAGTTDVVPFFLLNTDLSDNFEEGLWSNWPPMPAPIKWGLINVAGWYYGGYWKFASCDAQGMPRELYALEGKNA</sequence>
<feature type="chain" id="PRO_5040829144" description="Hemerythrin-like domain-containing protein" evidence="1">
    <location>
        <begin position="25"/>
        <end position="305"/>
    </location>
</feature>
<dbReference type="EMBL" id="JAPEVB010000001">
    <property type="protein sequence ID" value="KAJ4397731.1"/>
    <property type="molecule type" value="Genomic_DNA"/>
</dbReference>
<keyword evidence="1" id="KW-0732">Signal</keyword>
<evidence type="ECO:0000313" key="4">
    <source>
        <dbReference type="Proteomes" id="UP001140453"/>
    </source>
</evidence>
<reference evidence="3" key="1">
    <citation type="submission" date="2022-10" db="EMBL/GenBank/DDBJ databases">
        <title>Tapping the CABI collections for fungal endophytes: first genome assemblies for Collariella, Neodidymelliopsis, Ascochyta clinopodiicola, Didymella pomorum, Didymosphaeria variabile, Neocosmospora piperis and Neocucurbitaria cava.</title>
        <authorList>
            <person name="Hill R."/>
        </authorList>
    </citation>
    <scope>NUCLEOTIDE SEQUENCE</scope>
    <source>
        <strain evidence="3">IMI 355082</strain>
    </source>
</reference>